<reference evidence="3 4" key="1">
    <citation type="journal article" date="2021" name="Elife">
        <title>Chloroplast acquisition without the gene transfer in kleptoplastic sea slugs, Plakobranchus ocellatus.</title>
        <authorList>
            <person name="Maeda T."/>
            <person name="Takahashi S."/>
            <person name="Yoshida T."/>
            <person name="Shimamura S."/>
            <person name="Takaki Y."/>
            <person name="Nagai Y."/>
            <person name="Toyoda A."/>
            <person name="Suzuki Y."/>
            <person name="Arimoto A."/>
            <person name="Ishii H."/>
            <person name="Satoh N."/>
            <person name="Nishiyama T."/>
            <person name="Hasebe M."/>
            <person name="Maruyama T."/>
            <person name="Minagawa J."/>
            <person name="Obokata J."/>
            <person name="Shigenobu S."/>
        </authorList>
    </citation>
    <scope>NUCLEOTIDE SEQUENCE [LARGE SCALE GENOMIC DNA]</scope>
</reference>
<evidence type="ECO:0000313" key="4">
    <source>
        <dbReference type="Proteomes" id="UP000735302"/>
    </source>
</evidence>
<proteinExistence type="predicted"/>
<feature type="region of interest" description="Disordered" evidence="1">
    <location>
        <begin position="107"/>
        <end position="142"/>
    </location>
</feature>
<accession>A0AAV3Z7T0</accession>
<name>A0AAV3Z7T0_9GAST</name>
<keyword evidence="2" id="KW-0812">Transmembrane</keyword>
<keyword evidence="2" id="KW-1133">Transmembrane helix</keyword>
<gene>
    <name evidence="3" type="ORF">PoB_001657400</name>
</gene>
<sequence>MVIIINTIIAIDIFITAVFVVVVDISFVIVTTTASLRVVRTTERNSAPPENYLLQSKSPKDILTLVSENGRRQDEPLNGRTGFGFSGFVYSQSTTRWSQALRPSARLRRRWQGSNPRPKGSLRISVPSHKPLCHQRPQKDGD</sequence>
<evidence type="ECO:0000313" key="3">
    <source>
        <dbReference type="EMBL" id="GFN90068.1"/>
    </source>
</evidence>
<organism evidence="3 4">
    <name type="scientific">Plakobranchus ocellatus</name>
    <dbReference type="NCBI Taxonomy" id="259542"/>
    <lineage>
        <taxon>Eukaryota</taxon>
        <taxon>Metazoa</taxon>
        <taxon>Spiralia</taxon>
        <taxon>Lophotrochozoa</taxon>
        <taxon>Mollusca</taxon>
        <taxon>Gastropoda</taxon>
        <taxon>Heterobranchia</taxon>
        <taxon>Euthyneura</taxon>
        <taxon>Panpulmonata</taxon>
        <taxon>Sacoglossa</taxon>
        <taxon>Placobranchoidea</taxon>
        <taxon>Plakobranchidae</taxon>
        <taxon>Plakobranchus</taxon>
    </lineage>
</organism>
<dbReference type="AlphaFoldDB" id="A0AAV3Z7T0"/>
<comment type="caution">
    <text evidence="3">The sequence shown here is derived from an EMBL/GenBank/DDBJ whole genome shotgun (WGS) entry which is preliminary data.</text>
</comment>
<protein>
    <submittedName>
        <fullName evidence="3">Uncharacterized protein</fullName>
    </submittedName>
</protein>
<evidence type="ECO:0000256" key="1">
    <source>
        <dbReference type="SAM" id="MobiDB-lite"/>
    </source>
</evidence>
<keyword evidence="4" id="KW-1185">Reference proteome</keyword>
<dbReference type="Proteomes" id="UP000735302">
    <property type="component" value="Unassembled WGS sequence"/>
</dbReference>
<evidence type="ECO:0000256" key="2">
    <source>
        <dbReference type="SAM" id="Phobius"/>
    </source>
</evidence>
<dbReference type="EMBL" id="BLXT01001985">
    <property type="protein sequence ID" value="GFN90068.1"/>
    <property type="molecule type" value="Genomic_DNA"/>
</dbReference>
<feature type="transmembrane region" description="Helical" evidence="2">
    <location>
        <begin position="7"/>
        <end position="30"/>
    </location>
</feature>
<keyword evidence="2" id="KW-0472">Membrane</keyword>